<organism evidence="2 3">
    <name type="scientific">Candidatus Collierbacteria bacterium RIFOXYD1_FULL_40_9</name>
    <dbReference type="NCBI Taxonomy" id="1817731"/>
    <lineage>
        <taxon>Bacteria</taxon>
        <taxon>Candidatus Collieribacteriota</taxon>
    </lineage>
</organism>
<dbReference type="AlphaFoldDB" id="A0A1F5FTE9"/>
<proteinExistence type="predicted"/>
<comment type="caution">
    <text evidence="2">The sequence shown here is derived from an EMBL/GenBank/DDBJ whole genome shotgun (WGS) entry which is preliminary data.</text>
</comment>
<evidence type="ECO:0000313" key="3">
    <source>
        <dbReference type="Proteomes" id="UP000179237"/>
    </source>
</evidence>
<evidence type="ECO:0000256" key="1">
    <source>
        <dbReference type="SAM" id="SignalP"/>
    </source>
</evidence>
<reference evidence="2 3" key="1">
    <citation type="journal article" date="2016" name="Nat. Commun.">
        <title>Thousands of microbial genomes shed light on interconnected biogeochemical processes in an aquifer system.</title>
        <authorList>
            <person name="Anantharaman K."/>
            <person name="Brown C.T."/>
            <person name="Hug L.A."/>
            <person name="Sharon I."/>
            <person name="Castelle C.J."/>
            <person name="Probst A.J."/>
            <person name="Thomas B.C."/>
            <person name="Singh A."/>
            <person name="Wilkins M.J."/>
            <person name="Karaoz U."/>
            <person name="Brodie E.L."/>
            <person name="Williams K.H."/>
            <person name="Hubbard S.S."/>
            <person name="Banfield J.F."/>
        </authorList>
    </citation>
    <scope>NUCLEOTIDE SEQUENCE [LARGE SCALE GENOMIC DNA]</scope>
</reference>
<name>A0A1F5FTE9_9BACT</name>
<keyword evidence="1" id="KW-0732">Signal</keyword>
<feature type="signal peptide" evidence="1">
    <location>
        <begin position="1"/>
        <end position="33"/>
    </location>
</feature>
<evidence type="ECO:0000313" key="2">
    <source>
        <dbReference type="EMBL" id="OGD82880.1"/>
    </source>
</evidence>
<dbReference type="Proteomes" id="UP000179237">
    <property type="component" value="Unassembled WGS sequence"/>
</dbReference>
<sequence>MFTNKIYQIKPKFCKHLILLSILSLFFAKDAFADNLTSPSYDIKMGTINITGGSKSSASYTLNDTVGQTAQGEFNSAGFTVKAGFQYVLDPNPFSFTISDIDLDYGSLVPGTPSTLTNILTITTGGAYGYTVKAIEDHSLKLISDTDTIPDTSCDLATPCTVSDATPWTDNGRYGFGYNANGTDADPEFVNNTYYRPFPIQGTDQPATVMTKNIPTANSSVTVTYKVNISGSQAAGTYQNGIQYLAIPSF</sequence>
<gene>
    <name evidence="2" type="ORF">A2572_03735</name>
</gene>
<feature type="chain" id="PRO_5009518625" evidence="1">
    <location>
        <begin position="34"/>
        <end position="250"/>
    </location>
</feature>
<protein>
    <submittedName>
        <fullName evidence="2">Uncharacterized protein</fullName>
    </submittedName>
</protein>
<accession>A0A1F5FTE9</accession>
<dbReference type="EMBL" id="MFAQ01000036">
    <property type="protein sequence ID" value="OGD82880.1"/>
    <property type="molecule type" value="Genomic_DNA"/>
</dbReference>